<reference evidence="2" key="1">
    <citation type="submission" date="2025-08" db="UniProtKB">
        <authorList>
            <consortium name="RefSeq"/>
        </authorList>
    </citation>
    <scope>IDENTIFICATION</scope>
    <source>
        <tissue evidence="2">Whole body</tissue>
    </source>
</reference>
<dbReference type="GeneID" id="135194514"/>
<sequence length="770" mass="88670">MKKTIRNYWITKCILKYIVFNVIALSSASSNRPLKFTSDQSLPLSNNYDTVISEHENEPTYKTSVAFNYKNRKDTDIDNDKRFAYNTDNFDDDTNILAKNETNIVNNDQAESETVFNEHIDKTNEQEITNSNVTTIYLAGYDDEIIKLKLDIEEKGEGTELLICFYLCKDLHYNDLGCVYTDIKNLQDVSWKYSHIFCVDSQFLKPTWCLDDVYATYNFPKRKETTDGNDRPLQNIEYTVNGMCKNKIIKPKKSNINYINNIFPLKHSKYFPNTIRPIENDLQDTDINIDINQKLKELGITRKNVNTRYLNPNYYNTQDYIDPNSGIVENPLRKENKRTNSSIYPTTFKNMISYNHINDKVDDGNDLNYAAIIHSTEPDIIPNINNDENNDNELENFRKTETTDVLEDSIPSFPETVNGTYTNEANVLQCGNYSLLTNKIATNANDSNYADYGRSDSKVFDENLTNFTACETDKLGPLSIEIIVEDNPLYRNFLPDIDSFIANSLQSQYPCKAEPKSTVTVQPQTPSTTYSYLPFESNQELEIIPLSNNTAQPYLDTYSLSSTPHYHKSTPQLDSNVLRELEEIKLKSIPIPESLNLRKPFHYPIFKSTIKTPPVLIPQSDTEENESNITLKLQNEIQEHLVPSLSDANSKLTPPYALFDKIYNVDKLNDIIIPIRGTVIVKYEPNDLIKTNIKTNNPDIELKVWTSKLRLLKARIVLDEVELMTFNFVPIVKNISNYKPEMILDTVKRQYHLGSPRHETELAGVSQRCR</sequence>
<accession>A0ABM4AXV9</accession>
<name>A0ABM4AXV9_VANTA</name>
<dbReference type="Proteomes" id="UP001652626">
    <property type="component" value="Chromosome 31"/>
</dbReference>
<proteinExistence type="predicted"/>
<organism evidence="1 2">
    <name type="scientific">Vanessa tameamea</name>
    <name type="common">Kamehameha butterfly</name>
    <dbReference type="NCBI Taxonomy" id="334116"/>
    <lineage>
        <taxon>Eukaryota</taxon>
        <taxon>Metazoa</taxon>
        <taxon>Ecdysozoa</taxon>
        <taxon>Arthropoda</taxon>
        <taxon>Hexapoda</taxon>
        <taxon>Insecta</taxon>
        <taxon>Pterygota</taxon>
        <taxon>Neoptera</taxon>
        <taxon>Endopterygota</taxon>
        <taxon>Lepidoptera</taxon>
        <taxon>Glossata</taxon>
        <taxon>Ditrysia</taxon>
        <taxon>Papilionoidea</taxon>
        <taxon>Nymphalidae</taxon>
        <taxon>Nymphalinae</taxon>
        <taxon>Vanessa</taxon>
    </lineage>
</organism>
<gene>
    <name evidence="2" type="primary">LOC135194514</name>
</gene>
<protein>
    <submittedName>
        <fullName evidence="2">Uncharacterized protein LOC135194514</fullName>
    </submittedName>
</protein>
<dbReference type="RefSeq" id="XP_064076128.1">
    <property type="nucleotide sequence ID" value="XM_064220058.1"/>
</dbReference>
<keyword evidence="1" id="KW-1185">Reference proteome</keyword>
<evidence type="ECO:0000313" key="2">
    <source>
        <dbReference type="RefSeq" id="XP_064076128.1"/>
    </source>
</evidence>
<evidence type="ECO:0000313" key="1">
    <source>
        <dbReference type="Proteomes" id="UP001652626"/>
    </source>
</evidence>